<dbReference type="InterPro" id="IPR003958">
    <property type="entry name" value="CBFA_NFYB_domain"/>
</dbReference>
<feature type="domain" description="Transcription factor CBF/NF-Y/archaeal histone" evidence="6">
    <location>
        <begin position="41"/>
        <end position="104"/>
    </location>
</feature>
<dbReference type="AlphaFoldDB" id="A0A0K0E9F0"/>
<evidence type="ECO:0000313" key="7">
    <source>
        <dbReference type="Proteomes" id="UP000035681"/>
    </source>
</evidence>
<dbReference type="PANTHER" id="PTHR11064:SF9">
    <property type="entry name" value="NUCLEAR TRANSCRIPTION FACTOR Y SUBUNIT BETA"/>
    <property type="match status" value="1"/>
</dbReference>
<dbReference type="WBParaSite" id="TCONS_00002829.p1">
    <property type="protein sequence ID" value="TCONS_00002829.p1"/>
    <property type="gene ID" value="XLOC_002627"/>
</dbReference>
<evidence type="ECO:0000259" key="6">
    <source>
        <dbReference type="Pfam" id="PF00808"/>
    </source>
</evidence>
<evidence type="ECO:0000313" key="8">
    <source>
        <dbReference type="WBParaSite" id="SSTP_0000613300.1"/>
    </source>
</evidence>
<feature type="compositionally biased region" description="Low complexity" evidence="5">
    <location>
        <begin position="166"/>
        <end position="198"/>
    </location>
</feature>
<dbReference type="GO" id="GO:0001228">
    <property type="term" value="F:DNA-binding transcription activator activity, RNA polymerase II-specific"/>
    <property type="evidence" value="ECO:0007669"/>
    <property type="project" value="InterPro"/>
</dbReference>
<dbReference type="GO" id="GO:0046982">
    <property type="term" value="F:protein heterodimerization activity"/>
    <property type="evidence" value="ECO:0007669"/>
    <property type="project" value="InterPro"/>
</dbReference>
<dbReference type="WBParaSite" id="SSTP_0000613300.1">
    <property type="protein sequence ID" value="SSTP_0000613300.1"/>
    <property type="gene ID" value="SSTP_0000613300"/>
</dbReference>
<dbReference type="GO" id="GO:0000978">
    <property type="term" value="F:RNA polymerase II cis-regulatory region sequence-specific DNA binding"/>
    <property type="evidence" value="ECO:0007669"/>
    <property type="project" value="TreeGrafter"/>
</dbReference>
<dbReference type="PANTHER" id="PTHR11064">
    <property type="entry name" value="CCAAT-BINDING TRANSCRIPTION FACTOR-RELATED"/>
    <property type="match status" value="1"/>
</dbReference>
<evidence type="ECO:0000256" key="3">
    <source>
        <dbReference type="ARBA" id="ARBA00023125"/>
    </source>
</evidence>
<dbReference type="Pfam" id="PF00808">
    <property type="entry name" value="CBFD_NFYB_HMF"/>
    <property type="match status" value="1"/>
</dbReference>
<evidence type="ECO:0000256" key="4">
    <source>
        <dbReference type="ARBA" id="ARBA00023163"/>
    </source>
</evidence>
<protein>
    <submittedName>
        <fullName evidence="8 9">CBFD_NFYB_HMF domain-containing protein</fullName>
    </submittedName>
</protein>
<dbReference type="Gene3D" id="1.10.20.10">
    <property type="entry name" value="Histone, subunit A"/>
    <property type="match status" value="1"/>
</dbReference>
<sequence>MAENNISYNGFDYSSTENPSSVSTPQQVNESRGVIPDQIRFLPIANVTRVMKRAIPQQGKLSKEARECVQECVSEFISFIASEASDKCAMEKRKTITTEDILFAFKQLGFDNYYEYLTRFTKKYRAAQWSGIGKSPSKTNDIKEEEQSTSNHHSGDVKSLDNSQLSNIQSIPNQPSQQQQQSQVATQSQDQQQIQNQSSNSVQVQGAIITEPIVIPSQGQMSLMVDSDTGVHYLVHYGPDGTTYGIPVNVAVSRVPPSGIITSTTFQTHQQNS</sequence>
<comment type="similarity">
    <text evidence="1">Belongs to the NFYB/HAP3 subunit family.</text>
</comment>
<dbReference type="Proteomes" id="UP000035681">
    <property type="component" value="Unplaced"/>
</dbReference>
<evidence type="ECO:0000313" key="9">
    <source>
        <dbReference type="WBParaSite" id="TCONS_00002829.p1"/>
    </source>
</evidence>
<dbReference type="InterPro" id="IPR009072">
    <property type="entry name" value="Histone-fold"/>
</dbReference>
<keyword evidence="3" id="KW-0238">DNA-binding</keyword>
<feature type="region of interest" description="Disordered" evidence="5">
    <location>
        <begin position="1"/>
        <end position="30"/>
    </location>
</feature>
<feature type="region of interest" description="Disordered" evidence="5">
    <location>
        <begin position="131"/>
        <end position="198"/>
    </location>
</feature>
<evidence type="ECO:0000256" key="5">
    <source>
        <dbReference type="SAM" id="MobiDB-lite"/>
    </source>
</evidence>
<dbReference type="GO" id="GO:0016602">
    <property type="term" value="C:CCAAT-binding factor complex"/>
    <property type="evidence" value="ECO:0007669"/>
    <property type="project" value="InterPro"/>
</dbReference>
<reference evidence="8" key="1">
    <citation type="submission" date="2015-08" db="UniProtKB">
        <authorList>
            <consortium name="WormBaseParasite"/>
        </authorList>
    </citation>
    <scope>IDENTIFICATION</scope>
</reference>
<evidence type="ECO:0000256" key="2">
    <source>
        <dbReference type="ARBA" id="ARBA00023015"/>
    </source>
</evidence>
<dbReference type="STRING" id="6248.A0A0K0E9F0"/>
<dbReference type="CDD" id="cd22907">
    <property type="entry name" value="HFD_NFYB"/>
    <property type="match status" value="1"/>
</dbReference>
<proteinExistence type="inferred from homology"/>
<dbReference type="InterPro" id="IPR027113">
    <property type="entry name" value="Transc_fact_NFYB/HAP3"/>
</dbReference>
<dbReference type="PRINTS" id="PR00615">
    <property type="entry name" value="CCAATSUBUNTA"/>
</dbReference>
<name>A0A0K0E9F0_STRER</name>
<keyword evidence="7" id="KW-1185">Reference proteome</keyword>
<keyword evidence="4" id="KW-0804">Transcription</keyword>
<dbReference type="SUPFAM" id="SSF47113">
    <property type="entry name" value="Histone-fold"/>
    <property type="match status" value="1"/>
</dbReference>
<keyword evidence="2" id="KW-0805">Transcription regulation</keyword>
<organism evidence="8">
    <name type="scientific">Strongyloides stercoralis</name>
    <name type="common">Threadworm</name>
    <dbReference type="NCBI Taxonomy" id="6248"/>
    <lineage>
        <taxon>Eukaryota</taxon>
        <taxon>Metazoa</taxon>
        <taxon>Ecdysozoa</taxon>
        <taxon>Nematoda</taxon>
        <taxon>Chromadorea</taxon>
        <taxon>Rhabditida</taxon>
        <taxon>Tylenchina</taxon>
        <taxon>Panagrolaimomorpha</taxon>
        <taxon>Strongyloidoidea</taxon>
        <taxon>Strongyloididae</taxon>
        <taxon>Strongyloides</taxon>
    </lineage>
</organism>
<accession>A0A0K0E9F0</accession>
<evidence type="ECO:0000256" key="1">
    <source>
        <dbReference type="ARBA" id="ARBA00009053"/>
    </source>
</evidence>